<dbReference type="Proteomes" id="UP001285352">
    <property type="component" value="Unassembled WGS sequence"/>
</dbReference>
<evidence type="ECO:0000313" key="2">
    <source>
        <dbReference type="Proteomes" id="UP001285352"/>
    </source>
</evidence>
<keyword evidence="2" id="KW-1185">Reference proteome</keyword>
<reference evidence="1 2" key="1">
    <citation type="submission" date="2023-11" db="EMBL/GenBank/DDBJ databases">
        <title>Lentzea sokolovensis, sp. nov., Lentzea kristufkii, sp. nov., and Lentzea miocenensis, sp. nov., rare actinobacteria from Sokolov Coal Basin, Miocene lacustrine sediment, Czech Republic.</title>
        <authorList>
            <person name="Lara A."/>
            <person name="Kotroba L."/>
            <person name="Nouioui I."/>
            <person name="Neumann-Schaal M."/>
            <person name="Mast Y."/>
            <person name="Chronakova A."/>
        </authorList>
    </citation>
    <scope>NUCLEOTIDE SEQUENCE [LARGE SCALE GENOMIC DNA]</scope>
    <source>
        <strain evidence="1 2">BCCO 10_0061</strain>
    </source>
</reference>
<reference evidence="1 2" key="2">
    <citation type="submission" date="2023-11" db="EMBL/GenBank/DDBJ databases">
        <authorList>
            <person name="Lara A.C."/>
            <person name="Chronakova A."/>
        </authorList>
    </citation>
    <scope>NUCLEOTIDE SEQUENCE [LARGE SCALE GENOMIC DNA]</scope>
    <source>
        <strain evidence="1 2">BCCO 10_0061</strain>
    </source>
</reference>
<accession>A0ABU4VCZ2</accession>
<proteinExistence type="predicted"/>
<dbReference type="RefSeq" id="WP_319980759.1">
    <property type="nucleotide sequence ID" value="NZ_JAXAVU010000016.1"/>
</dbReference>
<organism evidence="1 2">
    <name type="scientific">Lentzea sokolovensis</name>
    <dbReference type="NCBI Taxonomy" id="3095429"/>
    <lineage>
        <taxon>Bacteria</taxon>
        <taxon>Bacillati</taxon>
        <taxon>Actinomycetota</taxon>
        <taxon>Actinomycetes</taxon>
        <taxon>Pseudonocardiales</taxon>
        <taxon>Pseudonocardiaceae</taxon>
        <taxon>Lentzea</taxon>
    </lineage>
</organism>
<gene>
    <name evidence="1" type="ORF">SK854_42195</name>
</gene>
<name>A0ABU4VCZ2_9PSEU</name>
<dbReference type="SUPFAM" id="SSF101478">
    <property type="entry name" value="ADP-ribosylglycohydrolase"/>
    <property type="match status" value="1"/>
</dbReference>
<dbReference type="Gene3D" id="1.10.4080.10">
    <property type="entry name" value="ADP-ribosylation/Crystallin J1"/>
    <property type="match status" value="1"/>
</dbReference>
<comment type="caution">
    <text evidence="1">The sequence shown here is derived from an EMBL/GenBank/DDBJ whole genome shotgun (WGS) entry which is preliminary data.</text>
</comment>
<dbReference type="InterPro" id="IPR036705">
    <property type="entry name" value="Ribosyl_crysJ1_sf"/>
</dbReference>
<evidence type="ECO:0008006" key="3">
    <source>
        <dbReference type="Google" id="ProtNLM"/>
    </source>
</evidence>
<protein>
    <recommendedName>
        <fullName evidence="3">ADP-ribosylglycohydrolase</fullName>
    </recommendedName>
</protein>
<sequence>MDDYRLTFRGFVRLRGVGSVDRIAGSLYGLAFGDVLGRPAEFLTLADIDLDGRTTWWARR</sequence>
<evidence type="ECO:0000313" key="1">
    <source>
        <dbReference type="EMBL" id="MDX8148788.1"/>
    </source>
</evidence>
<dbReference type="EMBL" id="JAXAVU010000016">
    <property type="protein sequence ID" value="MDX8148788.1"/>
    <property type="molecule type" value="Genomic_DNA"/>
</dbReference>